<proteinExistence type="inferred from homology"/>
<dbReference type="InterPro" id="IPR011013">
    <property type="entry name" value="Gal_mutarotase_sf_dom"/>
</dbReference>
<evidence type="ECO:0000256" key="3">
    <source>
        <dbReference type="ARBA" id="ARBA00009284"/>
    </source>
</evidence>
<dbReference type="KEGG" id="sbar:H5V43_11675"/>
<name>A0A7M2GDJ1_SPHSA</name>
<evidence type="ECO:0000259" key="6">
    <source>
        <dbReference type="Pfam" id="PF04349"/>
    </source>
</evidence>
<keyword evidence="4" id="KW-0732">Signal</keyword>
<feature type="domain" description="Glucan biosynthesis periplasmic MdoG C-terminal" evidence="6">
    <location>
        <begin position="41"/>
        <end position="499"/>
    </location>
</feature>
<dbReference type="GO" id="GO:0003824">
    <property type="term" value="F:catalytic activity"/>
    <property type="evidence" value="ECO:0007669"/>
    <property type="project" value="InterPro"/>
</dbReference>
<comment type="similarity">
    <text evidence="3">Belongs to the OpgD/OpgG family.</text>
</comment>
<dbReference type="GO" id="GO:0030288">
    <property type="term" value="C:outer membrane-bounded periplasmic space"/>
    <property type="evidence" value="ECO:0007669"/>
    <property type="project" value="TreeGrafter"/>
</dbReference>
<dbReference type="InterPro" id="IPR007444">
    <property type="entry name" value="Glucan_biosyn_MdoG_C"/>
</dbReference>
<protein>
    <submittedName>
        <fullName evidence="7">Glucan biosynthesis protein</fullName>
    </submittedName>
</protein>
<comment type="pathway">
    <text evidence="2">Glycan metabolism; osmoregulated periplasmic glucan (OPG) biosynthesis.</text>
</comment>
<dbReference type="PANTHER" id="PTHR30504:SF3">
    <property type="entry name" value="GLUCANS BIOSYNTHESIS PROTEIN D"/>
    <property type="match status" value="1"/>
</dbReference>
<evidence type="ECO:0000313" key="7">
    <source>
        <dbReference type="EMBL" id="QOT70776.1"/>
    </source>
</evidence>
<dbReference type="Pfam" id="PF04349">
    <property type="entry name" value="MdoG"/>
    <property type="match status" value="1"/>
</dbReference>
<sequence length="503" mass="55751">MMTAMTNNSSTGIGRRAMIAASGAALLLPHSVLAQNRAEAFSWTMLIARAQRLARGAFMVTPFFPGADRIGYDAFNEARFRDERTIWNESGDDTGIRLFPLSGTVQQPVEIALVEKGRATPLRYDPAMFDAPPGNAVRALGPDAGFAGFRIMNQARDGDWLSFLGATYFRAPAERQFGLSARAVAINTSIAGKEEFPRFTHFWLERTGRSSVTVYALMDSASLTGAFRFANELTPQGVRQDVDAVLFTRKAIAELGLMPMTSMFWYDQADRRTRTDWRPEIHDSDLLSIAGADGTVHCRPLVNPSAPRVDVFEERNPKGFGLLQRDRNFDHYQDDGVFYERRPSLWATSRKPLGAGQVRLYAFPTDSEYTDNVAAYWTPAAPTRAGSRIEASYRLDWSAARAPASAGLATVENIWTGQSGEAGVDRFLVDFAGVPTGSRPDIWVDLAGGTLVKKAGYPVLHQKDMFRMVLDIRRDRGRPTDIRAQLRAGNRPFSEYVHYPLGA</sequence>
<dbReference type="SUPFAM" id="SSF81296">
    <property type="entry name" value="E set domains"/>
    <property type="match status" value="1"/>
</dbReference>
<gene>
    <name evidence="7" type="ORF">H5V43_11675</name>
</gene>
<dbReference type="GO" id="GO:0030246">
    <property type="term" value="F:carbohydrate binding"/>
    <property type="evidence" value="ECO:0007669"/>
    <property type="project" value="InterPro"/>
</dbReference>
<evidence type="ECO:0000256" key="1">
    <source>
        <dbReference type="ARBA" id="ARBA00004418"/>
    </source>
</evidence>
<dbReference type="Proteomes" id="UP000593663">
    <property type="component" value="Chromosome 1"/>
</dbReference>
<organism evidence="7 8">
    <name type="scientific">Sphingobium fuliginis (strain ATCC 27551)</name>
    <dbReference type="NCBI Taxonomy" id="336203"/>
    <lineage>
        <taxon>Bacteria</taxon>
        <taxon>Pseudomonadati</taxon>
        <taxon>Pseudomonadota</taxon>
        <taxon>Alphaproteobacteria</taxon>
        <taxon>Sphingomonadales</taxon>
        <taxon>Sphingomonadaceae</taxon>
        <taxon>Sphingobium</taxon>
    </lineage>
</organism>
<dbReference type="PIRSF" id="PIRSF006281">
    <property type="entry name" value="MdoG"/>
    <property type="match status" value="1"/>
</dbReference>
<dbReference type="UniPathway" id="UPA00637"/>
<evidence type="ECO:0000256" key="4">
    <source>
        <dbReference type="ARBA" id="ARBA00022729"/>
    </source>
</evidence>
<dbReference type="SUPFAM" id="SSF74650">
    <property type="entry name" value="Galactose mutarotase-like"/>
    <property type="match status" value="1"/>
</dbReference>
<dbReference type="InterPro" id="IPR014438">
    <property type="entry name" value="Glucan_biosyn_MdoG/MdoD"/>
</dbReference>
<keyword evidence="5" id="KW-0574">Periplasm</keyword>
<dbReference type="AlphaFoldDB" id="A0A7M2GDJ1"/>
<dbReference type="GO" id="GO:0051274">
    <property type="term" value="P:beta-glucan biosynthetic process"/>
    <property type="evidence" value="ECO:0007669"/>
    <property type="project" value="TreeGrafter"/>
</dbReference>
<comment type="subcellular location">
    <subcellularLocation>
        <location evidence="1">Periplasm</location>
    </subcellularLocation>
</comment>
<evidence type="ECO:0000256" key="2">
    <source>
        <dbReference type="ARBA" id="ARBA00005001"/>
    </source>
</evidence>
<dbReference type="PANTHER" id="PTHR30504">
    <property type="entry name" value="GLUCANS BIOSYNTHESIS PROTEIN"/>
    <property type="match status" value="1"/>
</dbReference>
<dbReference type="Gene3D" id="2.70.98.10">
    <property type="match status" value="1"/>
</dbReference>
<evidence type="ECO:0000313" key="8">
    <source>
        <dbReference type="Proteomes" id="UP000593663"/>
    </source>
</evidence>
<dbReference type="InterPro" id="IPR014756">
    <property type="entry name" value="Ig_E-set"/>
</dbReference>
<dbReference type="RefSeq" id="WP_025548574.1">
    <property type="nucleotide sequence ID" value="NZ_BATN01000024.1"/>
</dbReference>
<evidence type="ECO:0000256" key="5">
    <source>
        <dbReference type="ARBA" id="ARBA00022764"/>
    </source>
</evidence>
<dbReference type="EMBL" id="CP060035">
    <property type="protein sequence ID" value="QOT70776.1"/>
    <property type="molecule type" value="Genomic_DNA"/>
</dbReference>
<dbReference type="InterPro" id="IPR014718">
    <property type="entry name" value="GH-type_carb-bd"/>
</dbReference>
<accession>A0A7M2GDJ1</accession>
<dbReference type="InterPro" id="IPR013783">
    <property type="entry name" value="Ig-like_fold"/>
</dbReference>
<dbReference type="Gene3D" id="2.60.40.10">
    <property type="entry name" value="Immunoglobulins"/>
    <property type="match status" value="1"/>
</dbReference>
<reference evidence="8" key="1">
    <citation type="submission" date="2020-08" db="EMBL/GenBank/DDBJ databases">
        <title>Complete genome sequence of Sphingobium barthaii strain KK22, a high-molecular-weight polycyclic aromatic hydrocarbon-degrading soil bacterium.</title>
        <authorList>
            <person name="Mori J.F."/>
            <person name="Kanaly R.A."/>
        </authorList>
    </citation>
    <scope>NUCLEOTIDE SEQUENCE [LARGE SCALE GENOMIC DNA]</scope>
    <source>
        <strain evidence="8">KK22</strain>
    </source>
</reference>